<dbReference type="AlphaFoldDB" id="A0AAW5HPN3"/>
<evidence type="ECO:0000256" key="1">
    <source>
        <dbReference type="ARBA" id="ARBA00022679"/>
    </source>
</evidence>
<feature type="domain" description="HipA-like C-terminal" evidence="3">
    <location>
        <begin position="1"/>
        <end position="66"/>
    </location>
</feature>
<reference evidence="4" key="1">
    <citation type="submission" date="2022-05" db="EMBL/GenBank/DDBJ databases">
        <authorList>
            <person name="Yi M."/>
        </authorList>
    </citation>
    <scope>NUCLEOTIDE SEQUENCE</scope>
    <source>
        <strain evidence="4">DS2</strain>
    </source>
</reference>
<keyword evidence="1" id="KW-0808">Transferase</keyword>
<name>A0AAW5HPN3_PSEPU</name>
<gene>
    <name evidence="4" type="ORF">M8C81_19525</name>
</gene>
<proteinExistence type="predicted"/>
<evidence type="ECO:0000313" key="5">
    <source>
        <dbReference type="Proteomes" id="UP001202943"/>
    </source>
</evidence>
<dbReference type="GO" id="GO:0016301">
    <property type="term" value="F:kinase activity"/>
    <property type="evidence" value="ECO:0007669"/>
    <property type="project" value="UniProtKB-KW"/>
</dbReference>
<dbReference type="InterPro" id="IPR012893">
    <property type="entry name" value="HipA-like_C"/>
</dbReference>
<organism evidence="4 5">
    <name type="scientific">Pseudomonas putida</name>
    <name type="common">Arthrobacter siderocapsulatus</name>
    <dbReference type="NCBI Taxonomy" id="303"/>
    <lineage>
        <taxon>Bacteria</taxon>
        <taxon>Pseudomonadati</taxon>
        <taxon>Pseudomonadota</taxon>
        <taxon>Gammaproteobacteria</taxon>
        <taxon>Pseudomonadales</taxon>
        <taxon>Pseudomonadaceae</taxon>
        <taxon>Pseudomonas</taxon>
    </lineage>
</organism>
<accession>A0AAW5HPN3</accession>
<evidence type="ECO:0000259" key="3">
    <source>
        <dbReference type="Pfam" id="PF07804"/>
    </source>
</evidence>
<dbReference type="Proteomes" id="UP001202943">
    <property type="component" value="Unassembled WGS sequence"/>
</dbReference>
<sequence length="117" mass="13130">MLGSTDNHGRNTCIMRVGERFLLAPIYDLAPMILYEEGITRTTKWAAERKGSSNWRDNCAELVGCTDPDVLLKRLMHAAEAFRALPDLLTDAPESMRNAASLPVSNLDKRLVEWGLR</sequence>
<protein>
    <submittedName>
        <fullName evidence="4">HipA domain-containing protein</fullName>
    </submittedName>
</protein>
<evidence type="ECO:0000313" key="4">
    <source>
        <dbReference type="EMBL" id="MCO1622796.1"/>
    </source>
</evidence>
<dbReference type="EMBL" id="JAMHFX010000207">
    <property type="protein sequence ID" value="MCO1622796.1"/>
    <property type="molecule type" value="Genomic_DNA"/>
</dbReference>
<reference evidence="4" key="2">
    <citation type="submission" date="2023-08" db="EMBL/GenBank/DDBJ databases">
        <title>Isolation, Identification, Denitrification Characteristics of A Highly Efficient Aerobic Denitrifying Bacterial Strain DS2.</title>
        <authorList>
            <person name="Wang H."/>
        </authorList>
    </citation>
    <scope>NUCLEOTIDE SEQUENCE</scope>
    <source>
        <strain evidence="4">DS2</strain>
    </source>
</reference>
<comment type="caution">
    <text evidence="4">The sequence shown here is derived from an EMBL/GenBank/DDBJ whole genome shotgun (WGS) entry which is preliminary data.</text>
</comment>
<keyword evidence="2" id="KW-0418">Kinase</keyword>
<dbReference type="Pfam" id="PF07804">
    <property type="entry name" value="HipA_C"/>
    <property type="match status" value="1"/>
</dbReference>
<evidence type="ECO:0000256" key="2">
    <source>
        <dbReference type="ARBA" id="ARBA00022777"/>
    </source>
</evidence>